<dbReference type="InterPro" id="IPR011010">
    <property type="entry name" value="DNA_brk_join_enz"/>
</dbReference>
<gene>
    <name evidence="3" type="ORF">E2F43_15120</name>
</gene>
<reference evidence="3 4" key="1">
    <citation type="submission" date="2019-03" db="EMBL/GenBank/DDBJ databases">
        <title>Seongchinamella monodicae gen. nov., sp. nov., a novel member of the Gammaproteobacteria isolated from a tidal mudflat of beach.</title>
        <authorList>
            <person name="Yang H.G."/>
            <person name="Kang J.W."/>
            <person name="Lee S.D."/>
        </authorList>
    </citation>
    <scope>NUCLEOTIDE SEQUENCE [LARGE SCALE GENOMIC DNA]</scope>
    <source>
        <strain evidence="3 4">GH4-78</strain>
    </source>
</reference>
<feature type="domain" description="Tyr recombinase" evidence="2">
    <location>
        <begin position="63"/>
        <end position="163"/>
    </location>
</feature>
<organism evidence="3 4">
    <name type="scientific">Seongchinamella unica</name>
    <dbReference type="NCBI Taxonomy" id="2547392"/>
    <lineage>
        <taxon>Bacteria</taxon>
        <taxon>Pseudomonadati</taxon>
        <taxon>Pseudomonadota</taxon>
        <taxon>Gammaproteobacteria</taxon>
        <taxon>Cellvibrionales</taxon>
        <taxon>Halieaceae</taxon>
        <taxon>Seongchinamella</taxon>
    </lineage>
</organism>
<comment type="caution">
    <text evidence="3">The sequence shown here is derived from an EMBL/GenBank/DDBJ whole genome shotgun (WGS) entry which is preliminary data.</text>
</comment>
<dbReference type="EMBL" id="SMSE01000003">
    <property type="protein sequence ID" value="TDG12886.1"/>
    <property type="molecule type" value="Genomic_DNA"/>
</dbReference>
<evidence type="ECO:0000256" key="1">
    <source>
        <dbReference type="ARBA" id="ARBA00023172"/>
    </source>
</evidence>
<dbReference type="GO" id="GO:0015074">
    <property type="term" value="P:DNA integration"/>
    <property type="evidence" value="ECO:0007669"/>
    <property type="project" value="InterPro"/>
</dbReference>
<name>A0A4R5LR29_9GAMM</name>
<sequence>MLEELLARFVEFMMPVSASGTIERCIASLSTIYRLSDRPNIAQSSEVVLAMKRMYRTKGRVKKQALPLTRDVMLELLAVCENDDRGVRDKLLLRLGYETMRRRSELCSFRFEDMSTLPNGRAALVLRFSKTDQTGVGKLIPISPELVELIEEWRDRTGGRAFY</sequence>
<dbReference type="OrthoDB" id="5914130at2"/>
<keyword evidence="1" id="KW-0233">DNA recombination</keyword>
<dbReference type="GO" id="GO:0003677">
    <property type="term" value="F:DNA binding"/>
    <property type="evidence" value="ECO:0007669"/>
    <property type="project" value="InterPro"/>
</dbReference>
<keyword evidence="4" id="KW-1185">Reference proteome</keyword>
<dbReference type="Pfam" id="PF00589">
    <property type="entry name" value="Phage_integrase"/>
    <property type="match status" value="1"/>
</dbReference>
<dbReference type="InterPro" id="IPR002104">
    <property type="entry name" value="Integrase_catalytic"/>
</dbReference>
<dbReference type="SUPFAM" id="SSF56349">
    <property type="entry name" value="DNA breaking-rejoining enzymes"/>
    <property type="match status" value="1"/>
</dbReference>
<dbReference type="RefSeq" id="WP_133214102.1">
    <property type="nucleotide sequence ID" value="NZ_SMSE01000003.1"/>
</dbReference>
<evidence type="ECO:0000313" key="4">
    <source>
        <dbReference type="Proteomes" id="UP000295554"/>
    </source>
</evidence>
<dbReference type="Proteomes" id="UP000295554">
    <property type="component" value="Unassembled WGS sequence"/>
</dbReference>
<dbReference type="InterPro" id="IPR013762">
    <property type="entry name" value="Integrase-like_cat_sf"/>
</dbReference>
<dbReference type="PROSITE" id="PS51898">
    <property type="entry name" value="TYR_RECOMBINASE"/>
    <property type="match status" value="1"/>
</dbReference>
<dbReference type="SUPFAM" id="SSF47823">
    <property type="entry name" value="lambda integrase-like, N-terminal domain"/>
    <property type="match status" value="1"/>
</dbReference>
<proteinExistence type="predicted"/>
<dbReference type="Gene3D" id="1.10.443.10">
    <property type="entry name" value="Intergrase catalytic core"/>
    <property type="match status" value="1"/>
</dbReference>
<dbReference type="GO" id="GO:0006310">
    <property type="term" value="P:DNA recombination"/>
    <property type="evidence" value="ECO:0007669"/>
    <property type="project" value="UniProtKB-KW"/>
</dbReference>
<evidence type="ECO:0000313" key="3">
    <source>
        <dbReference type="EMBL" id="TDG12886.1"/>
    </source>
</evidence>
<accession>A0A4R5LR29</accession>
<protein>
    <recommendedName>
        <fullName evidence="2">Tyr recombinase domain-containing protein</fullName>
    </recommendedName>
</protein>
<evidence type="ECO:0000259" key="2">
    <source>
        <dbReference type="PROSITE" id="PS51898"/>
    </source>
</evidence>
<dbReference type="AlphaFoldDB" id="A0A4R5LR29"/>